<reference evidence="1 2" key="1">
    <citation type="journal article" date="2015" name="Nature">
        <title>rRNA introns, odd ribosomes, and small enigmatic genomes across a large radiation of phyla.</title>
        <authorList>
            <person name="Brown C.T."/>
            <person name="Hug L.A."/>
            <person name="Thomas B.C."/>
            <person name="Sharon I."/>
            <person name="Castelle C.J."/>
            <person name="Singh A."/>
            <person name="Wilkins M.J."/>
            <person name="Williams K.H."/>
            <person name="Banfield J.F."/>
        </authorList>
    </citation>
    <scope>NUCLEOTIDE SEQUENCE [LARGE SCALE GENOMIC DNA]</scope>
</reference>
<dbReference type="EMBL" id="LCIQ01000012">
    <property type="protein sequence ID" value="KKT61051.1"/>
    <property type="molecule type" value="Genomic_DNA"/>
</dbReference>
<proteinExistence type="predicted"/>
<accession>A0A0G1INT5</accession>
<evidence type="ECO:0000313" key="1">
    <source>
        <dbReference type="EMBL" id="KKT61051.1"/>
    </source>
</evidence>
<name>A0A0G1INT5_9BACT</name>
<protein>
    <recommendedName>
        <fullName evidence="3">SipW-cognate class signal peptide</fullName>
    </recommendedName>
</protein>
<sequence>MNKIFAGILGLMLVVGVTSGTAYALFSSKATASGLTFATGNADLRIWDGDSWESDWNPSFNFSGLYPGFTNFQLFYLKNESTSPINLAVAGKIKPGVTENPTGSWDTLKGVISVAMNLSDDSAGTGWHTLNDWFTTGYDLPGGAIAQTAQGNYKFYVQVDPSATDTIASKSISDLVFEFTGTQQ</sequence>
<comment type="caution">
    <text evidence="1">The sequence shown here is derived from an EMBL/GenBank/DDBJ whole genome shotgun (WGS) entry which is preliminary data.</text>
</comment>
<evidence type="ECO:0008006" key="3">
    <source>
        <dbReference type="Google" id="ProtNLM"/>
    </source>
</evidence>
<gene>
    <name evidence="1" type="ORF">UW52_C0012G0015</name>
</gene>
<evidence type="ECO:0000313" key="2">
    <source>
        <dbReference type="Proteomes" id="UP000034521"/>
    </source>
</evidence>
<dbReference type="AlphaFoldDB" id="A0A0G1INT5"/>
<dbReference type="Proteomes" id="UP000034521">
    <property type="component" value="Unassembled WGS sequence"/>
</dbReference>
<organism evidence="1 2">
    <name type="scientific">Candidatus Gottesmanbacteria bacterium GW2011_GWA1_44_24b</name>
    <dbReference type="NCBI Taxonomy" id="1618437"/>
    <lineage>
        <taxon>Bacteria</taxon>
        <taxon>Candidatus Gottesmaniibacteriota</taxon>
    </lineage>
</organism>